<dbReference type="PANTHER" id="PTHR22952">
    <property type="entry name" value="CAMP-RESPONSE ELEMENT BINDING PROTEIN-RELATED"/>
    <property type="match status" value="1"/>
</dbReference>
<evidence type="ECO:0000313" key="9">
    <source>
        <dbReference type="Proteomes" id="UP000734854"/>
    </source>
</evidence>
<proteinExistence type="predicted"/>
<dbReference type="InterPro" id="IPR043452">
    <property type="entry name" value="BZIP46-like"/>
</dbReference>
<dbReference type="AlphaFoldDB" id="A0A8J5CI31"/>
<evidence type="ECO:0000313" key="8">
    <source>
        <dbReference type="EMBL" id="KAG6474972.1"/>
    </source>
</evidence>
<dbReference type="PANTHER" id="PTHR22952:SF433">
    <property type="entry name" value="PROTEIN FD"/>
    <property type="match status" value="1"/>
</dbReference>
<feature type="domain" description="BZIP" evidence="7">
    <location>
        <begin position="183"/>
        <end position="234"/>
    </location>
</feature>
<dbReference type="Proteomes" id="UP000734854">
    <property type="component" value="Unassembled WGS sequence"/>
</dbReference>
<dbReference type="OrthoDB" id="644067at2759"/>
<dbReference type="PROSITE" id="PS50217">
    <property type="entry name" value="BZIP"/>
    <property type="match status" value="1"/>
</dbReference>
<feature type="compositionally biased region" description="Basic and acidic residues" evidence="6">
    <location>
        <begin position="1"/>
        <end position="13"/>
    </location>
</feature>
<dbReference type="SMART" id="SM00338">
    <property type="entry name" value="BRLZ"/>
    <property type="match status" value="1"/>
</dbReference>
<keyword evidence="5" id="KW-0175">Coiled coil</keyword>
<dbReference type="InterPro" id="IPR004827">
    <property type="entry name" value="bZIP"/>
</dbReference>
<evidence type="ECO:0000259" key="7">
    <source>
        <dbReference type="PROSITE" id="PS50217"/>
    </source>
</evidence>
<comment type="caution">
    <text evidence="8">The sequence shown here is derived from an EMBL/GenBank/DDBJ whole genome shotgun (WGS) entry which is preliminary data.</text>
</comment>
<sequence>MIDNHRPSPKDTNENGNHYDVSDHPANTRAVSSSSRASPSSAATSSAQPTAPKGHTIEDVWNDISLHRDDSHWHRTHPLPHRSLRTMILQDFLSGPLIRPPSAATAFDCPPSAAVHPTALSLEIHLIPPDSIHSGSAASPSPSPSFVFPAFSDTNPPPSSPIGLFSFCSKKKPLSDPPSNSGVVRRHNRMMKNRESASRSRARKQAYVNELEVEISQLQEENSRLKKELKKLHKVMASKQLFPSKNKLQRSSTASF</sequence>
<reference evidence="8 9" key="1">
    <citation type="submission" date="2020-08" db="EMBL/GenBank/DDBJ databases">
        <title>Plant Genome Project.</title>
        <authorList>
            <person name="Zhang R.-G."/>
        </authorList>
    </citation>
    <scope>NUCLEOTIDE SEQUENCE [LARGE SCALE GENOMIC DNA]</scope>
    <source>
        <tissue evidence="8">Rhizome</tissue>
    </source>
</reference>
<feature type="coiled-coil region" evidence="5">
    <location>
        <begin position="201"/>
        <end position="235"/>
    </location>
</feature>
<feature type="region of interest" description="Disordered" evidence="6">
    <location>
        <begin position="1"/>
        <end position="55"/>
    </location>
</feature>
<accession>A0A8J5CI31</accession>
<organism evidence="8 9">
    <name type="scientific">Zingiber officinale</name>
    <name type="common">Ginger</name>
    <name type="synonym">Amomum zingiber</name>
    <dbReference type="NCBI Taxonomy" id="94328"/>
    <lineage>
        <taxon>Eukaryota</taxon>
        <taxon>Viridiplantae</taxon>
        <taxon>Streptophyta</taxon>
        <taxon>Embryophyta</taxon>
        <taxon>Tracheophyta</taxon>
        <taxon>Spermatophyta</taxon>
        <taxon>Magnoliopsida</taxon>
        <taxon>Liliopsida</taxon>
        <taxon>Zingiberales</taxon>
        <taxon>Zingiberaceae</taxon>
        <taxon>Zingiber</taxon>
    </lineage>
</organism>
<dbReference type="PROSITE" id="PS00036">
    <property type="entry name" value="BZIP_BASIC"/>
    <property type="match status" value="1"/>
</dbReference>
<dbReference type="GO" id="GO:0005634">
    <property type="term" value="C:nucleus"/>
    <property type="evidence" value="ECO:0007669"/>
    <property type="project" value="UniProtKB-SubCell"/>
</dbReference>
<dbReference type="Pfam" id="PF00170">
    <property type="entry name" value="bZIP_1"/>
    <property type="match status" value="1"/>
</dbReference>
<evidence type="ECO:0000256" key="2">
    <source>
        <dbReference type="ARBA" id="ARBA00022682"/>
    </source>
</evidence>
<dbReference type="CDD" id="cd14707">
    <property type="entry name" value="bZIP_plant_BZIP46"/>
    <property type="match status" value="1"/>
</dbReference>
<gene>
    <name evidence="8" type="ORF">ZIOFF_064189</name>
</gene>
<evidence type="ECO:0000256" key="3">
    <source>
        <dbReference type="ARBA" id="ARBA00023125"/>
    </source>
</evidence>
<dbReference type="EMBL" id="JACMSC010000018">
    <property type="protein sequence ID" value="KAG6474972.1"/>
    <property type="molecule type" value="Genomic_DNA"/>
</dbReference>
<feature type="compositionally biased region" description="Low complexity" evidence="6">
    <location>
        <begin position="28"/>
        <end position="52"/>
    </location>
</feature>
<keyword evidence="4" id="KW-0539">Nucleus</keyword>
<dbReference type="GO" id="GO:0003677">
    <property type="term" value="F:DNA binding"/>
    <property type="evidence" value="ECO:0007669"/>
    <property type="project" value="UniProtKB-KW"/>
</dbReference>
<evidence type="ECO:0000256" key="4">
    <source>
        <dbReference type="ARBA" id="ARBA00023242"/>
    </source>
</evidence>
<dbReference type="GO" id="GO:0009738">
    <property type="term" value="P:abscisic acid-activated signaling pathway"/>
    <property type="evidence" value="ECO:0007669"/>
    <property type="project" value="UniProtKB-KW"/>
</dbReference>
<dbReference type="GO" id="GO:0003700">
    <property type="term" value="F:DNA-binding transcription factor activity"/>
    <property type="evidence" value="ECO:0007669"/>
    <property type="project" value="InterPro"/>
</dbReference>
<evidence type="ECO:0000256" key="1">
    <source>
        <dbReference type="ARBA" id="ARBA00004123"/>
    </source>
</evidence>
<name>A0A8J5CI31_ZINOF</name>
<keyword evidence="9" id="KW-1185">Reference proteome</keyword>
<dbReference type="FunFam" id="1.20.5.170:FF:000036">
    <property type="entry name" value="ABSCISIC ACID-INSENSITIVE 5-like protein 2"/>
    <property type="match status" value="1"/>
</dbReference>
<evidence type="ECO:0000256" key="5">
    <source>
        <dbReference type="SAM" id="Coils"/>
    </source>
</evidence>
<protein>
    <recommendedName>
        <fullName evidence="7">BZIP domain-containing protein</fullName>
    </recommendedName>
</protein>
<keyword evidence="3" id="KW-0238">DNA-binding</keyword>
<dbReference type="GO" id="GO:0045893">
    <property type="term" value="P:positive regulation of DNA-templated transcription"/>
    <property type="evidence" value="ECO:0007669"/>
    <property type="project" value="InterPro"/>
</dbReference>
<keyword evidence="2" id="KW-0938">Abscisic acid signaling pathway</keyword>
<evidence type="ECO:0000256" key="6">
    <source>
        <dbReference type="SAM" id="MobiDB-lite"/>
    </source>
</evidence>
<comment type="subcellular location">
    <subcellularLocation>
        <location evidence="1">Nucleus</location>
    </subcellularLocation>
</comment>